<gene>
    <name evidence="4" type="ORF">SAMN05443144_113114</name>
</gene>
<dbReference type="Pfam" id="PF00072">
    <property type="entry name" value="Response_reg"/>
    <property type="match status" value="1"/>
</dbReference>
<organism evidence="4 5">
    <name type="scientific">Fodinibius roseus</name>
    <dbReference type="NCBI Taxonomy" id="1194090"/>
    <lineage>
        <taxon>Bacteria</taxon>
        <taxon>Pseudomonadati</taxon>
        <taxon>Balneolota</taxon>
        <taxon>Balneolia</taxon>
        <taxon>Balneolales</taxon>
        <taxon>Balneolaceae</taxon>
        <taxon>Fodinibius</taxon>
    </lineage>
</organism>
<keyword evidence="1 2" id="KW-0597">Phosphoprotein</keyword>
<dbReference type="OrthoDB" id="9789181at2"/>
<keyword evidence="5" id="KW-1185">Reference proteome</keyword>
<dbReference type="PROSITE" id="PS50110">
    <property type="entry name" value="RESPONSE_REGULATORY"/>
    <property type="match status" value="1"/>
</dbReference>
<evidence type="ECO:0000256" key="2">
    <source>
        <dbReference type="PROSITE-ProRule" id="PRU00169"/>
    </source>
</evidence>
<feature type="modified residue" description="4-aspartylphosphate" evidence="2">
    <location>
        <position position="53"/>
    </location>
</feature>
<evidence type="ECO:0000313" key="5">
    <source>
        <dbReference type="Proteomes" id="UP000184041"/>
    </source>
</evidence>
<dbReference type="EMBL" id="FQUS01000013">
    <property type="protein sequence ID" value="SHF80785.1"/>
    <property type="molecule type" value="Genomic_DNA"/>
</dbReference>
<dbReference type="PANTHER" id="PTHR44591:SF3">
    <property type="entry name" value="RESPONSE REGULATORY DOMAIN-CONTAINING PROTEIN"/>
    <property type="match status" value="1"/>
</dbReference>
<protein>
    <submittedName>
        <fullName evidence="4">Response regulator receiver domain-containing protein</fullName>
    </submittedName>
</protein>
<dbReference type="GO" id="GO:0000160">
    <property type="term" value="P:phosphorelay signal transduction system"/>
    <property type="evidence" value="ECO:0007669"/>
    <property type="project" value="InterPro"/>
</dbReference>
<evidence type="ECO:0000256" key="1">
    <source>
        <dbReference type="ARBA" id="ARBA00022553"/>
    </source>
</evidence>
<name>A0A1M5ENJ7_9BACT</name>
<dbReference type="Gene3D" id="3.40.50.2300">
    <property type="match status" value="1"/>
</dbReference>
<feature type="domain" description="Response regulatory" evidence="3">
    <location>
        <begin position="4"/>
        <end position="120"/>
    </location>
</feature>
<dbReference type="SUPFAM" id="SSF52172">
    <property type="entry name" value="CheY-like"/>
    <property type="match status" value="1"/>
</dbReference>
<sequence length="125" mass="14601">MKETILLIEDDENIARYVKFKLEKKGYDVHHEDNGIEGLETVDILDPDLVIMDMMMPGLDGREVAERINEQQLLDPRRIIVLSGKEESEEIKALFKLGIYDYLHKPFDFDNLLIRIERALTVLRS</sequence>
<accession>A0A1M5ENJ7</accession>
<proteinExistence type="predicted"/>
<dbReference type="InterPro" id="IPR001789">
    <property type="entry name" value="Sig_transdc_resp-reg_receiver"/>
</dbReference>
<dbReference type="STRING" id="1194090.SAMN05443144_113114"/>
<dbReference type="InterPro" id="IPR011006">
    <property type="entry name" value="CheY-like_superfamily"/>
</dbReference>
<dbReference type="AlphaFoldDB" id="A0A1M5ENJ7"/>
<dbReference type="RefSeq" id="WP_073064969.1">
    <property type="nucleotide sequence ID" value="NZ_FQUS01000013.1"/>
</dbReference>
<evidence type="ECO:0000259" key="3">
    <source>
        <dbReference type="PROSITE" id="PS50110"/>
    </source>
</evidence>
<dbReference type="CDD" id="cd17574">
    <property type="entry name" value="REC_OmpR"/>
    <property type="match status" value="1"/>
</dbReference>
<dbReference type="InterPro" id="IPR050595">
    <property type="entry name" value="Bact_response_regulator"/>
</dbReference>
<dbReference type="PANTHER" id="PTHR44591">
    <property type="entry name" value="STRESS RESPONSE REGULATOR PROTEIN 1"/>
    <property type="match status" value="1"/>
</dbReference>
<evidence type="ECO:0000313" key="4">
    <source>
        <dbReference type="EMBL" id="SHF80785.1"/>
    </source>
</evidence>
<dbReference type="Proteomes" id="UP000184041">
    <property type="component" value="Unassembled WGS sequence"/>
</dbReference>
<dbReference type="SMART" id="SM00448">
    <property type="entry name" value="REC"/>
    <property type="match status" value="1"/>
</dbReference>
<reference evidence="4 5" key="1">
    <citation type="submission" date="2016-11" db="EMBL/GenBank/DDBJ databases">
        <authorList>
            <person name="Jaros S."/>
            <person name="Januszkiewicz K."/>
            <person name="Wedrychowicz H."/>
        </authorList>
    </citation>
    <scope>NUCLEOTIDE SEQUENCE [LARGE SCALE GENOMIC DNA]</scope>
    <source>
        <strain evidence="4 5">DSM 21986</strain>
    </source>
</reference>